<accession>Q5FR53</accession>
<evidence type="ECO:0008006" key="4">
    <source>
        <dbReference type="Google" id="ProtNLM"/>
    </source>
</evidence>
<dbReference type="HOGENOM" id="CLU_1308659_0_0_5"/>
<proteinExistence type="predicted"/>
<keyword evidence="1" id="KW-1133">Transmembrane helix</keyword>
<dbReference type="STRING" id="290633.GOX1391"/>
<feature type="transmembrane region" description="Helical" evidence="1">
    <location>
        <begin position="36"/>
        <end position="52"/>
    </location>
</feature>
<organism evidence="2 3">
    <name type="scientific">Gluconobacter oxydans (strain 621H)</name>
    <name type="common">Gluconobacter suboxydans</name>
    <dbReference type="NCBI Taxonomy" id="290633"/>
    <lineage>
        <taxon>Bacteria</taxon>
        <taxon>Pseudomonadati</taxon>
        <taxon>Pseudomonadota</taxon>
        <taxon>Alphaproteobacteria</taxon>
        <taxon>Acetobacterales</taxon>
        <taxon>Acetobacteraceae</taxon>
        <taxon>Gluconobacter</taxon>
    </lineage>
</organism>
<keyword evidence="3" id="KW-1185">Reference proteome</keyword>
<dbReference type="EMBL" id="CP000009">
    <property type="protein sequence ID" value="AAW61143.1"/>
    <property type="molecule type" value="Genomic_DNA"/>
</dbReference>
<keyword evidence="1" id="KW-0812">Transmembrane</keyword>
<reference evidence="2 3" key="1">
    <citation type="journal article" date="2005" name="Nat. Biotechnol.">
        <title>Complete genome sequence of the acetic acid bacterium Gluconobacter oxydans.</title>
        <authorList>
            <person name="Prust C."/>
            <person name="Hoffmeister M."/>
            <person name="Liesegang H."/>
            <person name="Wiezer A."/>
            <person name="Fricke W.F."/>
            <person name="Ehrenreich A."/>
            <person name="Gottschalk G."/>
            <person name="Deppenmeier U."/>
        </authorList>
    </citation>
    <scope>NUCLEOTIDE SEQUENCE [LARGE SCALE GENOMIC DNA]</scope>
    <source>
        <strain evidence="2 3">621H</strain>
    </source>
</reference>
<feature type="transmembrane region" description="Helical" evidence="1">
    <location>
        <begin position="159"/>
        <end position="178"/>
    </location>
</feature>
<dbReference type="Proteomes" id="UP000006375">
    <property type="component" value="Chromosome"/>
</dbReference>
<dbReference type="KEGG" id="gox:GOX1391"/>
<name>Q5FR53_GLUOX</name>
<keyword evidence="1" id="KW-0472">Membrane</keyword>
<feature type="transmembrane region" description="Helical" evidence="1">
    <location>
        <begin position="57"/>
        <end position="76"/>
    </location>
</feature>
<evidence type="ECO:0000313" key="3">
    <source>
        <dbReference type="Proteomes" id="UP000006375"/>
    </source>
</evidence>
<dbReference type="AlphaFoldDB" id="Q5FR53"/>
<sequence length="210" mass="23783">MPSAPSPSRHLAGGLFFLLGFISSYLLQLAGTPEKTAVSFLIVCQGAALTLLTRRWLFWSVITIIIFFLGNRFPFLVRNADAFAIYTAGLIIPLRLFLRSLMPGQEPLVSALARQAHGGAPLRSDVAFYTRYQTWFWVIFLGFLLILPLPLAFWVSFRAWIWLVRGGVLGLIFVVLVAEYGIRRLAIRNFDHVSPWTAARAWKQQSTIRR</sequence>
<evidence type="ECO:0000256" key="1">
    <source>
        <dbReference type="SAM" id="Phobius"/>
    </source>
</evidence>
<gene>
    <name evidence="2" type="ordered locus">GOX1391</name>
</gene>
<feature type="transmembrane region" description="Helical" evidence="1">
    <location>
        <begin position="134"/>
        <end position="153"/>
    </location>
</feature>
<evidence type="ECO:0000313" key="2">
    <source>
        <dbReference type="EMBL" id="AAW61143.1"/>
    </source>
</evidence>
<feature type="transmembrane region" description="Helical" evidence="1">
    <location>
        <begin position="12"/>
        <end position="30"/>
    </location>
</feature>
<protein>
    <recommendedName>
        <fullName evidence="4">Intracellular septation protein A</fullName>
    </recommendedName>
</protein>
<dbReference type="eggNOG" id="COG4648">
    <property type="taxonomic scope" value="Bacteria"/>
</dbReference>